<keyword evidence="1" id="KW-0732">Signal</keyword>
<accession>A0A2T3W9U5</accession>
<evidence type="ECO:0008006" key="4">
    <source>
        <dbReference type="Google" id="ProtNLM"/>
    </source>
</evidence>
<sequence length="194" mass="20323">MRKIALLALGLTASTAAAANVAGTQTTPLNMRVQNVCITGYTNPEYNGAAGLSRTWSAVNLNTLGGGVVSAVRNVTTPAIRALGVDCNHRTALTIAPIADITMTRDTSGGGQPYSFQIKGGAWSATNPWTMAVTNGITGTMNRNMGNGNTMTYQYYERLVTFKLGGAGSDLNTAWSVPGGNYTGNLVVSFNYDE</sequence>
<dbReference type="RefSeq" id="WP_107137101.1">
    <property type="nucleotide sequence ID" value="NZ_PYSV01000004.1"/>
</dbReference>
<comment type="caution">
    <text evidence="2">The sequence shown here is derived from an EMBL/GenBank/DDBJ whole genome shotgun (WGS) entry which is preliminary data.</text>
</comment>
<name>A0A2T3W9U5_9DEIO</name>
<organism evidence="2 3">
    <name type="scientific">Deinococcus arcticus</name>
    <dbReference type="NCBI Taxonomy" id="2136176"/>
    <lineage>
        <taxon>Bacteria</taxon>
        <taxon>Thermotogati</taxon>
        <taxon>Deinococcota</taxon>
        <taxon>Deinococci</taxon>
        <taxon>Deinococcales</taxon>
        <taxon>Deinococcaceae</taxon>
        <taxon>Deinococcus</taxon>
    </lineage>
</organism>
<dbReference type="OrthoDB" id="68658at2"/>
<gene>
    <name evidence="2" type="ORF">C8263_05370</name>
</gene>
<dbReference type="AlphaFoldDB" id="A0A2T3W9U5"/>
<protein>
    <recommendedName>
        <fullName evidence="4">DUF4402 domain-containing protein</fullName>
    </recommendedName>
</protein>
<reference evidence="2 3" key="1">
    <citation type="submission" date="2018-03" db="EMBL/GenBank/DDBJ databases">
        <title>Draft genome of Deinococcus sp. OD32.</title>
        <authorList>
            <person name="Wang X.-P."/>
            <person name="Du Z.-J."/>
        </authorList>
    </citation>
    <scope>NUCLEOTIDE SEQUENCE [LARGE SCALE GENOMIC DNA]</scope>
    <source>
        <strain evidence="2 3">OD32</strain>
    </source>
</reference>
<dbReference type="Proteomes" id="UP000240317">
    <property type="component" value="Unassembled WGS sequence"/>
</dbReference>
<evidence type="ECO:0000313" key="2">
    <source>
        <dbReference type="EMBL" id="PTA68681.1"/>
    </source>
</evidence>
<proteinExistence type="predicted"/>
<feature type="signal peptide" evidence="1">
    <location>
        <begin position="1"/>
        <end position="18"/>
    </location>
</feature>
<evidence type="ECO:0000313" key="3">
    <source>
        <dbReference type="Proteomes" id="UP000240317"/>
    </source>
</evidence>
<evidence type="ECO:0000256" key="1">
    <source>
        <dbReference type="SAM" id="SignalP"/>
    </source>
</evidence>
<feature type="chain" id="PRO_5015693942" description="DUF4402 domain-containing protein" evidence="1">
    <location>
        <begin position="19"/>
        <end position="194"/>
    </location>
</feature>
<dbReference type="EMBL" id="PYSV01000004">
    <property type="protein sequence ID" value="PTA68681.1"/>
    <property type="molecule type" value="Genomic_DNA"/>
</dbReference>
<keyword evidence="3" id="KW-1185">Reference proteome</keyword>